<evidence type="ECO:0000313" key="3">
    <source>
        <dbReference type="Proteomes" id="UP000003781"/>
    </source>
</evidence>
<evidence type="ECO:0000313" key="2">
    <source>
        <dbReference type="EMBL" id="EAZ93669.1"/>
    </source>
</evidence>
<name>A3IIN7_9CHRO</name>
<dbReference type="Proteomes" id="UP000003781">
    <property type="component" value="Unassembled WGS sequence"/>
</dbReference>
<gene>
    <name evidence="2" type="ORF">CY0110_17777</name>
</gene>
<proteinExistence type="predicted"/>
<accession>A3IIN7</accession>
<dbReference type="AlphaFoldDB" id="A3IIN7"/>
<dbReference type="EMBL" id="AAXW01000002">
    <property type="protein sequence ID" value="EAZ93669.1"/>
    <property type="molecule type" value="Genomic_DNA"/>
</dbReference>
<feature type="region of interest" description="Disordered" evidence="1">
    <location>
        <begin position="1"/>
        <end position="20"/>
    </location>
</feature>
<organism evidence="2 3">
    <name type="scientific">Crocosphaera chwakensis CCY0110</name>
    <dbReference type="NCBI Taxonomy" id="391612"/>
    <lineage>
        <taxon>Bacteria</taxon>
        <taxon>Bacillati</taxon>
        <taxon>Cyanobacteriota</taxon>
        <taxon>Cyanophyceae</taxon>
        <taxon>Oscillatoriophycideae</taxon>
        <taxon>Chroococcales</taxon>
        <taxon>Aphanothecaceae</taxon>
        <taxon>Crocosphaera</taxon>
        <taxon>Crocosphaera chwakensis</taxon>
    </lineage>
</organism>
<comment type="caution">
    <text evidence="2">The sequence shown here is derived from an EMBL/GenBank/DDBJ whole genome shotgun (WGS) entry which is preliminary data.</text>
</comment>
<protein>
    <submittedName>
        <fullName evidence="2">Uncharacterized protein</fullName>
    </submittedName>
</protein>
<sequence>MAIANPKPLPEISLSSRMPR</sequence>
<reference evidence="2 3" key="1">
    <citation type="submission" date="2007-03" db="EMBL/GenBank/DDBJ databases">
        <authorList>
            <person name="Stal L."/>
            <person name="Ferriera S."/>
            <person name="Johnson J."/>
            <person name="Kravitz S."/>
            <person name="Beeson K."/>
            <person name="Sutton G."/>
            <person name="Rogers Y.-H."/>
            <person name="Friedman R."/>
            <person name="Frazier M."/>
            <person name="Venter J.C."/>
        </authorList>
    </citation>
    <scope>NUCLEOTIDE SEQUENCE [LARGE SCALE GENOMIC DNA]</scope>
    <source>
        <strain evidence="2 3">CCY0110</strain>
    </source>
</reference>
<keyword evidence="3" id="KW-1185">Reference proteome</keyword>
<evidence type="ECO:0000256" key="1">
    <source>
        <dbReference type="SAM" id="MobiDB-lite"/>
    </source>
</evidence>